<organism evidence="1 2">
    <name type="scientific">Botryotinia fuckeliana (strain BcDW1)</name>
    <name type="common">Noble rot fungus</name>
    <name type="synonym">Botrytis cinerea</name>
    <dbReference type="NCBI Taxonomy" id="1290391"/>
    <lineage>
        <taxon>Eukaryota</taxon>
        <taxon>Fungi</taxon>
        <taxon>Dikarya</taxon>
        <taxon>Ascomycota</taxon>
        <taxon>Pezizomycotina</taxon>
        <taxon>Leotiomycetes</taxon>
        <taxon>Helotiales</taxon>
        <taxon>Sclerotiniaceae</taxon>
        <taxon>Botrytis</taxon>
    </lineage>
</organism>
<name>M7TUT6_BOTF1</name>
<proteinExistence type="predicted"/>
<gene>
    <name evidence="1" type="ORF">BcDW1_6428</name>
</gene>
<sequence length="115" mass="12479">MEDAIVTYCVIVGDPGLEKEFSQSYVAVRIMTSPGVDTSLQYIISTSLYASKKAVLQYGQVGSVLDQFVLKGLLSIYTGLVLCIWIAGSDHIASFSPAIISAFGFRLNEKEITYG</sequence>
<dbReference type="AlphaFoldDB" id="M7TUT6"/>
<dbReference type="EMBL" id="KB707925">
    <property type="protein sequence ID" value="EMR84979.1"/>
    <property type="molecule type" value="Genomic_DNA"/>
</dbReference>
<evidence type="ECO:0000313" key="1">
    <source>
        <dbReference type="EMBL" id="EMR84979.1"/>
    </source>
</evidence>
<protein>
    <submittedName>
        <fullName evidence="1">Uncharacterized protein</fullName>
    </submittedName>
</protein>
<reference evidence="2" key="1">
    <citation type="journal article" date="2013" name="Genome Announc.">
        <title>Draft genome sequence of Botrytis cinerea BcDW1, inoculum for noble rot of grape berries.</title>
        <authorList>
            <person name="Blanco-Ulate B."/>
            <person name="Allen G."/>
            <person name="Powell A.L."/>
            <person name="Cantu D."/>
        </authorList>
    </citation>
    <scope>NUCLEOTIDE SEQUENCE [LARGE SCALE GENOMIC DNA]</scope>
    <source>
        <strain evidence="2">BcDW1</strain>
    </source>
</reference>
<evidence type="ECO:0000313" key="2">
    <source>
        <dbReference type="Proteomes" id="UP000012045"/>
    </source>
</evidence>
<dbReference type="HOGENOM" id="CLU_2108658_0_0_1"/>
<accession>M7TUT6</accession>
<dbReference type="Proteomes" id="UP000012045">
    <property type="component" value="Unassembled WGS sequence"/>
</dbReference>